<dbReference type="Proteomes" id="UP000177325">
    <property type="component" value="Unassembled WGS sequence"/>
</dbReference>
<evidence type="ECO:0008006" key="3">
    <source>
        <dbReference type="Google" id="ProtNLM"/>
    </source>
</evidence>
<gene>
    <name evidence="1" type="ORF">A3G90_01205</name>
</gene>
<dbReference type="InterPro" id="IPR029063">
    <property type="entry name" value="SAM-dependent_MTases_sf"/>
</dbReference>
<evidence type="ECO:0000313" key="2">
    <source>
        <dbReference type="Proteomes" id="UP000177325"/>
    </source>
</evidence>
<reference evidence="1 2" key="1">
    <citation type="journal article" date="2016" name="Nat. Commun.">
        <title>Thousands of microbial genomes shed light on interconnected biogeochemical processes in an aquifer system.</title>
        <authorList>
            <person name="Anantharaman K."/>
            <person name="Brown C.T."/>
            <person name="Hug L.A."/>
            <person name="Sharon I."/>
            <person name="Castelle C.J."/>
            <person name="Probst A.J."/>
            <person name="Thomas B.C."/>
            <person name="Singh A."/>
            <person name="Wilkins M.J."/>
            <person name="Karaoz U."/>
            <person name="Brodie E.L."/>
            <person name="Williams K.H."/>
            <person name="Hubbard S.S."/>
            <person name="Banfield J.F."/>
        </authorList>
    </citation>
    <scope>NUCLEOTIDE SEQUENCE [LARGE SCALE GENOMIC DNA]</scope>
</reference>
<dbReference type="AlphaFoldDB" id="A0A1F6FFR3"/>
<protein>
    <recommendedName>
        <fullName evidence="3">Methyltransferase domain-containing protein</fullName>
    </recommendedName>
</protein>
<evidence type="ECO:0000313" key="1">
    <source>
        <dbReference type="EMBL" id="OGG84687.1"/>
    </source>
</evidence>
<proteinExistence type="predicted"/>
<dbReference type="Gene3D" id="3.40.50.150">
    <property type="entry name" value="Vaccinia Virus protein VP39"/>
    <property type="match status" value="1"/>
</dbReference>
<dbReference type="EMBL" id="MFMM01000001">
    <property type="protein sequence ID" value="OGG84687.1"/>
    <property type="molecule type" value="Genomic_DNA"/>
</dbReference>
<accession>A0A1F6FFR3</accession>
<sequence length="314" mass="34916">MKALCALHDTGILEYLGERNNGATVEAISLDLAIDKNILESLLDFLVVNVPEFFEKKDGLYTIKSQFYESSVQNSIYFALAYEDVLNNLPALLSKTKKYGIEVARNGKYLSKSSTLHNHHAWPAITDFIKEYNFETVIDLGCGAGDFLKHVAKTLPAVRLIGVEQSTEAAGITKDDKDQSIKFINGDAGTPEVWAKDLSINSIEKTLFVSVTVWHEFLWSGETELQKVFSKYHNQYKGATLLLVEKNGYSLNSLKVLPDSLKDVTSVYQLIHPITNQGLPQSPAVWRSLIESSAVSLQAVLPAHPDISMYVCKL</sequence>
<organism evidence="1 2">
    <name type="scientific">Candidatus Kaiserbacteria bacterium RIFCSPLOWO2_12_FULL_45_26</name>
    <dbReference type="NCBI Taxonomy" id="1798525"/>
    <lineage>
        <taxon>Bacteria</taxon>
        <taxon>Candidatus Kaiseribacteriota</taxon>
    </lineage>
</organism>
<dbReference type="SUPFAM" id="SSF53335">
    <property type="entry name" value="S-adenosyl-L-methionine-dependent methyltransferases"/>
    <property type="match status" value="1"/>
</dbReference>
<dbReference type="STRING" id="1798525.A3G90_01205"/>
<dbReference type="CDD" id="cd02440">
    <property type="entry name" value="AdoMet_MTases"/>
    <property type="match status" value="1"/>
</dbReference>
<name>A0A1F6FFR3_9BACT</name>
<comment type="caution">
    <text evidence="1">The sequence shown here is derived from an EMBL/GenBank/DDBJ whole genome shotgun (WGS) entry which is preliminary data.</text>
</comment>